<comment type="caution">
    <text evidence="2">The sequence shown here is derived from an EMBL/GenBank/DDBJ whole genome shotgun (WGS) entry which is preliminary data.</text>
</comment>
<keyword evidence="1" id="KW-0812">Transmembrane</keyword>
<evidence type="ECO:0000256" key="1">
    <source>
        <dbReference type="SAM" id="Phobius"/>
    </source>
</evidence>
<dbReference type="Proteomes" id="UP001239213">
    <property type="component" value="Unassembled WGS sequence"/>
</dbReference>
<proteinExistence type="predicted"/>
<feature type="transmembrane region" description="Helical" evidence="1">
    <location>
        <begin position="6"/>
        <end position="25"/>
    </location>
</feature>
<keyword evidence="3" id="KW-1185">Reference proteome</keyword>
<accession>A0AAI9VCR1</accession>
<dbReference type="EMBL" id="MPDP01000164">
    <property type="protein sequence ID" value="KAK1474206.1"/>
    <property type="molecule type" value="Genomic_DNA"/>
</dbReference>
<name>A0AAI9VCR1_9PEZI</name>
<evidence type="ECO:0000313" key="3">
    <source>
        <dbReference type="Proteomes" id="UP001239213"/>
    </source>
</evidence>
<sequence length="136" mass="15042">MLQLMLILVAPVFISATIYVNLGRLKEALLGHQRRKCSPTVSHSHGYHRLLHTNRRFTCTSYCKPKDHGNWRPCCLGRSTFPALRYGRLLCSRHAISAGYAEGNDLFTALGTLCLDPDHLGGCYLGAKSGEGNGIR</sequence>
<dbReference type="AlphaFoldDB" id="A0AAI9VCR1"/>
<evidence type="ECO:0000313" key="2">
    <source>
        <dbReference type="EMBL" id="KAK1474206.1"/>
    </source>
</evidence>
<keyword evidence="1" id="KW-0472">Membrane</keyword>
<protein>
    <submittedName>
        <fullName evidence="2">Uncharacterized protein</fullName>
    </submittedName>
</protein>
<reference evidence="2" key="1">
    <citation type="submission" date="2016-11" db="EMBL/GenBank/DDBJ databases">
        <title>The genome sequence of Colletotrichum cuscutae.</title>
        <authorList>
            <person name="Baroncelli R."/>
        </authorList>
    </citation>
    <scope>NUCLEOTIDE SEQUENCE</scope>
    <source>
        <strain evidence="2">IMI 304802</strain>
    </source>
</reference>
<organism evidence="2 3">
    <name type="scientific">Colletotrichum cuscutae</name>
    <dbReference type="NCBI Taxonomy" id="1209917"/>
    <lineage>
        <taxon>Eukaryota</taxon>
        <taxon>Fungi</taxon>
        <taxon>Dikarya</taxon>
        <taxon>Ascomycota</taxon>
        <taxon>Pezizomycotina</taxon>
        <taxon>Sordariomycetes</taxon>
        <taxon>Hypocreomycetidae</taxon>
        <taxon>Glomerellales</taxon>
        <taxon>Glomerellaceae</taxon>
        <taxon>Colletotrichum</taxon>
        <taxon>Colletotrichum acutatum species complex</taxon>
    </lineage>
</organism>
<keyword evidence="1" id="KW-1133">Transmembrane helix</keyword>
<gene>
    <name evidence="2" type="ORF">CCUS01_17096</name>
</gene>